<keyword evidence="1" id="KW-0479">Metal-binding</keyword>
<reference evidence="3 4" key="1">
    <citation type="journal article" date="2018" name="Nat. Ecol. Evol.">
        <title>Genomic signatures of mitonuclear coevolution across populations of Tigriopus californicus.</title>
        <authorList>
            <person name="Barreto F.S."/>
            <person name="Watson E.T."/>
            <person name="Lima T.G."/>
            <person name="Willett C.S."/>
            <person name="Edmands S."/>
            <person name="Li W."/>
            <person name="Burton R.S."/>
        </authorList>
    </citation>
    <scope>NUCLEOTIDE SEQUENCE [LARGE SCALE GENOMIC DNA]</scope>
    <source>
        <strain evidence="3 4">San Diego</strain>
    </source>
</reference>
<keyword evidence="4" id="KW-1185">Reference proteome</keyword>
<keyword evidence="1" id="KW-0862">Zinc</keyword>
<comment type="caution">
    <text evidence="3">The sequence shown here is derived from an EMBL/GenBank/DDBJ whole genome shotgun (WGS) entry which is preliminary data.</text>
</comment>
<keyword evidence="1" id="KW-0863">Zinc-finger</keyword>
<accession>A0A553P6T1</accession>
<dbReference type="Pfam" id="PF00651">
    <property type="entry name" value="BTB"/>
    <property type="match status" value="1"/>
</dbReference>
<proteinExistence type="predicted"/>
<dbReference type="SUPFAM" id="SSF54695">
    <property type="entry name" value="POZ domain"/>
    <property type="match status" value="1"/>
</dbReference>
<evidence type="ECO:0000313" key="3">
    <source>
        <dbReference type="EMBL" id="TRY73394.1"/>
    </source>
</evidence>
<dbReference type="InterPro" id="IPR013087">
    <property type="entry name" value="Znf_C2H2_type"/>
</dbReference>
<organism evidence="3 4">
    <name type="scientific">Tigriopus californicus</name>
    <name type="common">Marine copepod</name>
    <dbReference type="NCBI Taxonomy" id="6832"/>
    <lineage>
        <taxon>Eukaryota</taxon>
        <taxon>Metazoa</taxon>
        <taxon>Ecdysozoa</taxon>
        <taxon>Arthropoda</taxon>
        <taxon>Crustacea</taxon>
        <taxon>Multicrustacea</taxon>
        <taxon>Hexanauplia</taxon>
        <taxon>Copepoda</taxon>
        <taxon>Harpacticoida</taxon>
        <taxon>Harpacticidae</taxon>
        <taxon>Tigriopus</taxon>
    </lineage>
</organism>
<feature type="domain" description="C2H2-type" evidence="2">
    <location>
        <begin position="225"/>
        <end position="250"/>
    </location>
</feature>
<dbReference type="PROSITE" id="PS50157">
    <property type="entry name" value="ZINC_FINGER_C2H2_2"/>
    <property type="match status" value="1"/>
</dbReference>
<name>A0A553P6T1_TIGCA</name>
<dbReference type="Gene3D" id="3.30.710.10">
    <property type="entry name" value="Potassium Channel Kv1.1, Chain A"/>
    <property type="match status" value="1"/>
</dbReference>
<dbReference type="GO" id="GO:0008270">
    <property type="term" value="F:zinc ion binding"/>
    <property type="evidence" value="ECO:0007669"/>
    <property type="project" value="UniProtKB-KW"/>
</dbReference>
<dbReference type="InterPro" id="IPR000210">
    <property type="entry name" value="BTB/POZ_dom"/>
</dbReference>
<dbReference type="EMBL" id="VCGU01000007">
    <property type="protein sequence ID" value="TRY73394.1"/>
    <property type="molecule type" value="Genomic_DNA"/>
</dbReference>
<evidence type="ECO:0000259" key="2">
    <source>
        <dbReference type="PROSITE" id="PS50157"/>
    </source>
</evidence>
<evidence type="ECO:0000313" key="4">
    <source>
        <dbReference type="Proteomes" id="UP000318571"/>
    </source>
</evidence>
<sequence>MARVCLRVTNYSDLLSTNLIKLFSDTKSKDFRVICHGQMFLMHKFLLRIFSDDPLVCQKEDVEMRIDDIQPRIVQQFLSILYFGETQVEHSDLKSMRLCAQLMGMSNLLRELKLYIIDDKVVKKMVANRMDGQSKQKSKESLAQMLVPKESCFSTVWLPDSHDEPDLKTQKIPKLNSIHPYCFTTCEPRDSNIRSNPFERPLTSMKKSVLWDADNSMNPFGNISTACYLCGEDFHCREELIRHSRFYHLG</sequence>
<dbReference type="CDD" id="cd18186">
    <property type="entry name" value="BTB_POZ_ZBTB_KLHL-like"/>
    <property type="match status" value="1"/>
</dbReference>
<gene>
    <name evidence="3" type="ORF">TCAL_15718</name>
</gene>
<dbReference type="AlphaFoldDB" id="A0A553P6T1"/>
<protein>
    <recommendedName>
        <fullName evidence="2">C2H2-type domain-containing protein</fullName>
    </recommendedName>
</protein>
<dbReference type="Proteomes" id="UP000318571">
    <property type="component" value="Chromosome 3"/>
</dbReference>
<dbReference type="PROSITE" id="PS00028">
    <property type="entry name" value="ZINC_FINGER_C2H2_1"/>
    <property type="match status" value="1"/>
</dbReference>
<evidence type="ECO:0000256" key="1">
    <source>
        <dbReference type="PROSITE-ProRule" id="PRU00042"/>
    </source>
</evidence>
<dbReference type="InterPro" id="IPR011333">
    <property type="entry name" value="SKP1/BTB/POZ_sf"/>
</dbReference>